<protein>
    <submittedName>
        <fullName evidence="2">Uncharacterized protein</fullName>
    </submittedName>
</protein>
<organism evidence="2 3">
    <name type="scientific">Oryza meyeriana var. granulata</name>
    <dbReference type="NCBI Taxonomy" id="110450"/>
    <lineage>
        <taxon>Eukaryota</taxon>
        <taxon>Viridiplantae</taxon>
        <taxon>Streptophyta</taxon>
        <taxon>Embryophyta</taxon>
        <taxon>Tracheophyta</taxon>
        <taxon>Spermatophyta</taxon>
        <taxon>Magnoliopsida</taxon>
        <taxon>Liliopsida</taxon>
        <taxon>Poales</taxon>
        <taxon>Poaceae</taxon>
        <taxon>BOP clade</taxon>
        <taxon>Oryzoideae</taxon>
        <taxon>Oryzeae</taxon>
        <taxon>Oryzinae</taxon>
        <taxon>Oryza</taxon>
        <taxon>Oryza meyeriana</taxon>
    </lineage>
</organism>
<evidence type="ECO:0000313" key="3">
    <source>
        <dbReference type="Proteomes" id="UP000479710"/>
    </source>
</evidence>
<feature type="region of interest" description="Disordered" evidence="1">
    <location>
        <begin position="112"/>
        <end position="168"/>
    </location>
</feature>
<evidence type="ECO:0000313" key="2">
    <source>
        <dbReference type="EMBL" id="KAF0905579.1"/>
    </source>
</evidence>
<dbReference type="Proteomes" id="UP000479710">
    <property type="component" value="Unassembled WGS sequence"/>
</dbReference>
<comment type="caution">
    <text evidence="2">The sequence shown here is derived from an EMBL/GenBank/DDBJ whole genome shotgun (WGS) entry which is preliminary data.</text>
</comment>
<reference evidence="2 3" key="1">
    <citation type="submission" date="2019-11" db="EMBL/GenBank/DDBJ databases">
        <title>Whole genome sequence of Oryza granulata.</title>
        <authorList>
            <person name="Li W."/>
        </authorList>
    </citation>
    <scope>NUCLEOTIDE SEQUENCE [LARGE SCALE GENOMIC DNA]</scope>
    <source>
        <strain evidence="3">cv. Menghai</strain>
        <tissue evidence="2">Leaf</tissue>
    </source>
</reference>
<dbReference type="EMBL" id="SPHZ02000007">
    <property type="protein sequence ID" value="KAF0905579.1"/>
    <property type="molecule type" value="Genomic_DNA"/>
</dbReference>
<proteinExistence type="predicted"/>
<accession>A0A6G1CZM1</accession>
<dbReference type="AlphaFoldDB" id="A0A6G1CZM1"/>
<feature type="region of interest" description="Disordered" evidence="1">
    <location>
        <begin position="1"/>
        <end position="96"/>
    </location>
</feature>
<feature type="compositionally biased region" description="Low complexity" evidence="1">
    <location>
        <begin position="38"/>
        <end position="51"/>
    </location>
</feature>
<evidence type="ECO:0000256" key="1">
    <source>
        <dbReference type="SAM" id="MobiDB-lite"/>
    </source>
</evidence>
<feature type="compositionally biased region" description="Acidic residues" evidence="1">
    <location>
        <begin position="1"/>
        <end position="14"/>
    </location>
</feature>
<feature type="compositionally biased region" description="Basic and acidic residues" evidence="1">
    <location>
        <begin position="144"/>
        <end position="155"/>
    </location>
</feature>
<feature type="compositionally biased region" description="Acidic residues" evidence="1">
    <location>
        <begin position="64"/>
        <end position="88"/>
    </location>
</feature>
<keyword evidence="3" id="KW-1185">Reference proteome</keyword>
<name>A0A6G1CZM1_9ORYZ</name>
<sequence>MASSSGDEEWVYVDEDSKAAPVDASPVDSSGDKEDDNVAAVEGATESAAAGDGELPGGATASEVDADDVTASEKEDDDTSAVGSDDDVSSYGATEVDKYLEYEDDIADGLDGLEIDGAATPPISLNNDDLPPIDAAEEAPAYATKDEDEHPRYDDVPVPYGYLYPAGS</sequence>
<gene>
    <name evidence="2" type="ORF">E2562_007373</name>
</gene>